<name>A0AB36RV26_NEIME</name>
<dbReference type="Proteomes" id="UP000217930">
    <property type="component" value="Unassembled WGS sequence"/>
</dbReference>
<evidence type="ECO:0000313" key="1">
    <source>
        <dbReference type="EMBL" id="PBJ89059.1"/>
    </source>
</evidence>
<proteinExistence type="predicted"/>
<organism evidence="1 2">
    <name type="scientific">Neisseria meningitidis</name>
    <dbReference type="NCBI Taxonomy" id="487"/>
    <lineage>
        <taxon>Bacteria</taxon>
        <taxon>Pseudomonadati</taxon>
        <taxon>Pseudomonadota</taxon>
        <taxon>Betaproteobacteria</taxon>
        <taxon>Neisseriales</taxon>
        <taxon>Neisseriaceae</taxon>
        <taxon>Neisseria</taxon>
    </lineage>
</organism>
<dbReference type="EMBL" id="NTLY01000001">
    <property type="protein sequence ID" value="PBJ89059.1"/>
    <property type="molecule type" value="Genomic_DNA"/>
</dbReference>
<comment type="caution">
    <text evidence="1">The sequence shown here is derived from an EMBL/GenBank/DDBJ whole genome shotgun (WGS) entry which is preliminary data.</text>
</comment>
<reference evidence="1 2" key="1">
    <citation type="journal article" date="2017" name="Clin. Infect. Dis.">
        <title>Increased Risk for Meningococcal Disease among Men who have Sex with Men in the United States, 2012-2015.</title>
        <authorList>
            <person name="Folaranmi T.A."/>
            <person name="Kretz C.B."/>
            <person name="Kamiya H."/>
            <person name="MacNeil J.R."/>
            <person name="Whaley M.J."/>
            <person name="Blain A."/>
            <person name="Antwi M."/>
            <person name="Dorsinville M."/>
            <person name="Pacilli M."/>
            <person name="Smith S."/>
            <person name="Civen R."/>
            <person name="Ngo V."/>
            <person name="Winter K."/>
            <person name="Harriman K."/>
            <person name="Wang X."/>
            <person name="Bowen V.B."/>
            <person name="Patel M."/>
            <person name="Martin S."/>
            <person name="Misegades L."/>
            <person name="Meyer S.A."/>
        </authorList>
    </citation>
    <scope>NUCLEOTIDE SEQUENCE [LARGE SCALE GENOMIC DNA]</scope>
    <source>
        <strain evidence="1 2">M26503</strain>
    </source>
</reference>
<gene>
    <name evidence="1" type="ORF">CNQ34_01835</name>
</gene>
<dbReference type="AlphaFoldDB" id="A0AB36RV26"/>
<accession>A0AB36RV26</accession>
<protein>
    <submittedName>
        <fullName evidence="1">Uncharacterized protein</fullName>
    </submittedName>
</protein>
<evidence type="ECO:0000313" key="2">
    <source>
        <dbReference type="Proteomes" id="UP000217930"/>
    </source>
</evidence>
<sequence length="73" mass="8863">MRCRGLYRIFPSYFPIVFSHRIFPSYFPVLYMSGRHPHKRRDTDKEKYPSIKNILINQYKSNKQFIVFFSVGV</sequence>